<dbReference type="SUPFAM" id="SSF161098">
    <property type="entry name" value="MetI-like"/>
    <property type="match status" value="1"/>
</dbReference>
<evidence type="ECO:0000313" key="9">
    <source>
        <dbReference type="EMBL" id="GIQ61609.1"/>
    </source>
</evidence>
<proteinExistence type="inferred from homology"/>
<keyword evidence="10" id="KW-1185">Reference proteome</keyword>
<dbReference type="CDD" id="cd06261">
    <property type="entry name" value="TM_PBP2"/>
    <property type="match status" value="1"/>
</dbReference>
<evidence type="ECO:0000256" key="6">
    <source>
        <dbReference type="ARBA" id="ARBA00023136"/>
    </source>
</evidence>
<dbReference type="Pfam" id="PF00528">
    <property type="entry name" value="BPD_transp_1"/>
    <property type="match status" value="1"/>
</dbReference>
<dbReference type="PANTHER" id="PTHR43744:SF12">
    <property type="entry name" value="ABC TRANSPORTER PERMEASE PROTEIN MG189-RELATED"/>
    <property type="match status" value="1"/>
</dbReference>
<keyword evidence="3" id="KW-1003">Cell membrane</keyword>
<feature type="transmembrane region" description="Helical" evidence="7">
    <location>
        <begin position="106"/>
        <end position="128"/>
    </location>
</feature>
<feature type="transmembrane region" description="Helical" evidence="7">
    <location>
        <begin position="12"/>
        <end position="29"/>
    </location>
</feature>
<keyword evidence="9" id="KW-0762">Sugar transport</keyword>
<name>A0ABQ4N0C7_9BACL</name>
<dbReference type="InterPro" id="IPR000515">
    <property type="entry name" value="MetI-like"/>
</dbReference>
<feature type="transmembrane region" description="Helical" evidence="7">
    <location>
        <begin position="179"/>
        <end position="201"/>
    </location>
</feature>
<feature type="transmembrane region" description="Helical" evidence="7">
    <location>
        <begin position="140"/>
        <end position="158"/>
    </location>
</feature>
<feature type="transmembrane region" description="Helical" evidence="7">
    <location>
        <begin position="73"/>
        <end position="94"/>
    </location>
</feature>
<accession>A0ABQ4N0C7</accession>
<reference evidence="9 10" key="1">
    <citation type="submission" date="2021-04" db="EMBL/GenBank/DDBJ databases">
        <title>Draft genome sequence of Paenibacillus cisolokensis, LC2-13A.</title>
        <authorList>
            <person name="Uke A."/>
            <person name="Chhe C."/>
            <person name="Baramee S."/>
            <person name="Kosugi A."/>
        </authorList>
    </citation>
    <scope>NUCLEOTIDE SEQUENCE [LARGE SCALE GENOMIC DNA]</scope>
    <source>
        <strain evidence="9 10">LC2-13A</strain>
    </source>
</reference>
<evidence type="ECO:0000256" key="3">
    <source>
        <dbReference type="ARBA" id="ARBA00022475"/>
    </source>
</evidence>
<feature type="domain" description="ABC transmembrane type-1" evidence="8">
    <location>
        <begin position="69"/>
        <end position="259"/>
    </location>
</feature>
<evidence type="ECO:0000256" key="2">
    <source>
        <dbReference type="ARBA" id="ARBA00022448"/>
    </source>
</evidence>
<organism evidence="9 10">
    <name type="scientific">Paenibacillus cisolokensis</name>
    <dbReference type="NCBI Taxonomy" id="1658519"/>
    <lineage>
        <taxon>Bacteria</taxon>
        <taxon>Bacillati</taxon>
        <taxon>Bacillota</taxon>
        <taxon>Bacilli</taxon>
        <taxon>Bacillales</taxon>
        <taxon>Paenibacillaceae</taxon>
        <taxon>Paenibacillus</taxon>
    </lineage>
</organism>
<feature type="transmembrane region" description="Helical" evidence="7">
    <location>
        <begin position="238"/>
        <end position="258"/>
    </location>
</feature>
<keyword evidence="5 7" id="KW-1133">Transmembrane helix</keyword>
<evidence type="ECO:0000256" key="5">
    <source>
        <dbReference type="ARBA" id="ARBA00022989"/>
    </source>
</evidence>
<comment type="similarity">
    <text evidence="7">Belongs to the binding-protein-dependent transport system permease family.</text>
</comment>
<keyword evidence="2 7" id="KW-0813">Transport</keyword>
<keyword evidence="6 7" id="KW-0472">Membrane</keyword>
<comment type="subcellular location">
    <subcellularLocation>
        <location evidence="1 7">Cell membrane</location>
        <topology evidence="1 7">Multi-pass membrane protein</topology>
    </subcellularLocation>
</comment>
<evidence type="ECO:0000256" key="7">
    <source>
        <dbReference type="RuleBase" id="RU363032"/>
    </source>
</evidence>
<dbReference type="PANTHER" id="PTHR43744">
    <property type="entry name" value="ABC TRANSPORTER PERMEASE PROTEIN MG189-RELATED-RELATED"/>
    <property type="match status" value="1"/>
</dbReference>
<sequence>MNMNASKVAQTIVLWTIGILFLLPLYWLFVSSLKSDSEITRFPPTYWPETFVWSNFPEIWEQLNFHVSFSNSFIVSVPTVFLTVLFSSMAGYAFSKKRFLGREALFTFLIATMTVPPTVLLLPLYFIITKMGMFDSLIGLIIPFSVTVFAIFFTKQYIDDIPTDMLEAAKVDGSGDFRTFFTIIIPLIRPALTALIIIDFVQNWNSFTMPLVLLQSEDKFTIPLKLALMSQDTVATPWSKILAANLLSLMPVLILFLAMQKHFVAGLMAGSVKG</sequence>
<comment type="caution">
    <text evidence="9">The sequence shown here is derived from an EMBL/GenBank/DDBJ whole genome shotgun (WGS) entry which is preliminary data.</text>
</comment>
<protein>
    <submittedName>
        <fullName evidence="9">Sugar transport system permease</fullName>
    </submittedName>
</protein>
<evidence type="ECO:0000259" key="8">
    <source>
        <dbReference type="PROSITE" id="PS50928"/>
    </source>
</evidence>
<dbReference type="PROSITE" id="PS50928">
    <property type="entry name" value="ABC_TM1"/>
    <property type="match status" value="1"/>
</dbReference>
<dbReference type="InterPro" id="IPR035906">
    <property type="entry name" value="MetI-like_sf"/>
</dbReference>
<evidence type="ECO:0000313" key="10">
    <source>
        <dbReference type="Proteomes" id="UP000680304"/>
    </source>
</evidence>
<dbReference type="Proteomes" id="UP000680304">
    <property type="component" value="Unassembled WGS sequence"/>
</dbReference>
<dbReference type="EMBL" id="BOVJ01000006">
    <property type="protein sequence ID" value="GIQ61609.1"/>
    <property type="molecule type" value="Genomic_DNA"/>
</dbReference>
<evidence type="ECO:0000256" key="4">
    <source>
        <dbReference type="ARBA" id="ARBA00022692"/>
    </source>
</evidence>
<keyword evidence="4 7" id="KW-0812">Transmembrane</keyword>
<evidence type="ECO:0000256" key="1">
    <source>
        <dbReference type="ARBA" id="ARBA00004651"/>
    </source>
</evidence>
<dbReference type="Gene3D" id="1.10.3720.10">
    <property type="entry name" value="MetI-like"/>
    <property type="match status" value="1"/>
</dbReference>
<gene>
    <name evidence="9" type="ORF">PACILC2_01770</name>
</gene>